<dbReference type="GO" id="GO:0006935">
    <property type="term" value="P:chemotaxis"/>
    <property type="evidence" value="ECO:0007669"/>
    <property type="project" value="UniProtKB-KW"/>
</dbReference>
<dbReference type="GO" id="GO:0009425">
    <property type="term" value="C:bacterial-type flagellum basal body"/>
    <property type="evidence" value="ECO:0007669"/>
    <property type="project" value="InterPro"/>
</dbReference>
<keyword evidence="11" id="KW-1185">Reference proteome</keyword>
<feature type="domain" description="Flagellar motor switch protein FliN-like C-terminal" evidence="8">
    <location>
        <begin position="337"/>
        <end position="407"/>
    </location>
</feature>
<dbReference type="InterPro" id="IPR036429">
    <property type="entry name" value="SpoA-like_sf"/>
</dbReference>
<dbReference type="Proteomes" id="UP001154312">
    <property type="component" value="Unassembled WGS sequence"/>
</dbReference>
<dbReference type="PANTHER" id="PTHR43484:SF1">
    <property type="entry name" value="FLAGELLAR MOTOR SWITCH PROTEIN FLIN"/>
    <property type="match status" value="1"/>
</dbReference>
<evidence type="ECO:0000256" key="3">
    <source>
        <dbReference type="ARBA" id="ARBA00022475"/>
    </source>
</evidence>
<proteinExistence type="inferred from homology"/>
<comment type="subcellular location">
    <subcellularLocation>
        <location evidence="1">Cell membrane</location>
        <topology evidence="1">Peripheral membrane protein</topology>
        <orientation evidence="1">Cytoplasmic side</orientation>
    </subcellularLocation>
</comment>
<dbReference type="GO" id="GO:0003774">
    <property type="term" value="F:cytoskeletal motor activity"/>
    <property type="evidence" value="ECO:0007669"/>
    <property type="project" value="InterPro"/>
</dbReference>
<feature type="region of interest" description="Disordered" evidence="7">
    <location>
        <begin position="1"/>
        <end position="36"/>
    </location>
</feature>
<keyword evidence="10" id="KW-0966">Cell projection</keyword>
<dbReference type="RefSeq" id="WP_277444783.1">
    <property type="nucleotide sequence ID" value="NZ_JAKOAV010000028.1"/>
</dbReference>
<dbReference type="InterPro" id="IPR012826">
    <property type="entry name" value="FliN"/>
</dbReference>
<dbReference type="EMBL" id="JAKOAV010000028">
    <property type="protein sequence ID" value="MDF9409328.1"/>
    <property type="molecule type" value="Genomic_DNA"/>
</dbReference>
<dbReference type="InterPro" id="IPR001543">
    <property type="entry name" value="FliN-like_C"/>
</dbReference>
<dbReference type="NCBIfam" id="TIGR02480">
    <property type="entry name" value="fliN"/>
    <property type="match status" value="1"/>
</dbReference>
<dbReference type="NCBIfam" id="NF005995">
    <property type="entry name" value="PRK08119.1"/>
    <property type="match status" value="1"/>
</dbReference>
<dbReference type="GO" id="GO:0071973">
    <property type="term" value="P:bacterial-type flagellum-dependent cell motility"/>
    <property type="evidence" value="ECO:0007669"/>
    <property type="project" value="InterPro"/>
</dbReference>
<keyword evidence="4" id="KW-0145">Chemotaxis</keyword>
<dbReference type="Gene3D" id="3.40.1550.10">
    <property type="entry name" value="CheC-like"/>
    <property type="match status" value="1"/>
</dbReference>
<keyword evidence="6" id="KW-0472">Membrane</keyword>
<comment type="caution">
    <text evidence="10">The sequence shown here is derived from an EMBL/GenBank/DDBJ whole genome shotgun (WGS) entry which is preliminary data.</text>
</comment>
<dbReference type="InterPro" id="IPR007597">
    <property type="entry name" value="CheC"/>
</dbReference>
<evidence type="ECO:0000256" key="5">
    <source>
        <dbReference type="ARBA" id="ARBA00022779"/>
    </source>
</evidence>
<dbReference type="InterPro" id="IPR001172">
    <property type="entry name" value="FliN_T3SS_HrcQb"/>
</dbReference>
<evidence type="ECO:0000259" key="9">
    <source>
        <dbReference type="Pfam" id="PF04509"/>
    </source>
</evidence>
<sequence>MMSDGLLKQEEIDALLGGSDQEPAQDEAVSEDFQDEKLEIEEPVEETSVINDLKNEEKDALGEIGNICMGSASTTLSMLLNQKVNITSPFVTVTTLENLFSGFTVPYMTIYIQYIEGLSGFNLLAMKLGDAAVLADLMMGGDGTNITEELTDIGVSAASEAMNQMIGSSSTSMASMFGRTVNISPPETIVYRQLEGIKALQEVVNGPVVVASFKMTIGEILDTQIMQVMGIETAREEAKFILGNLYNDSVEEPGIKEEPPAEEIVEEKLDVGEFNGLANDFLSSLDEDITEPEPSMPFTAVGSSDKTAPAQQIPVKPVASSATLAAPPGIDQKRLDMLLDIPLKVTALLGRTKWPIKDILGIAPGSVVELESLVDEPVEILVNGILVAMGEVVVVNENFGVRITSIIGQEERIQKLMQRKIP</sequence>
<evidence type="ECO:0000256" key="7">
    <source>
        <dbReference type="SAM" id="MobiDB-lite"/>
    </source>
</evidence>
<reference evidence="10" key="1">
    <citation type="submission" date="2022-02" db="EMBL/GenBank/DDBJ databases">
        <authorList>
            <person name="Leng L."/>
        </authorList>
    </citation>
    <scope>NUCLEOTIDE SEQUENCE</scope>
    <source>
        <strain evidence="10">JI</strain>
    </source>
</reference>
<keyword evidence="10" id="KW-0969">Cilium</keyword>
<evidence type="ECO:0000256" key="4">
    <source>
        <dbReference type="ARBA" id="ARBA00022500"/>
    </source>
</evidence>
<feature type="compositionally biased region" description="Acidic residues" evidence="7">
    <location>
        <begin position="23"/>
        <end position="36"/>
    </location>
</feature>
<evidence type="ECO:0000313" key="11">
    <source>
        <dbReference type="Proteomes" id="UP001154312"/>
    </source>
</evidence>
<comment type="similarity">
    <text evidence="2">Belongs to the FliN/MopA/SpaO family.</text>
</comment>
<dbReference type="GO" id="GO:0005886">
    <property type="term" value="C:plasma membrane"/>
    <property type="evidence" value="ECO:0007669"/>
    <property type="project" value="UniProtKB-SubCell"/>
</dbReference>
<dbReference type="Pfam" id="PF01052">
    <property type="entry name" value="FliMN_C"/>
    <property type="match status" value="1"/>
</dbReference>
<keyword evidence="5" id="KW-0283">Flagellar rotation</keyword>
<protein>
    <submittedName>
        <fullName evidence="10">Flagellar motor switch phosphatase FliY</fullName>
    </submittedName>
</protein>
<evidence type="ECO:0000256" key="6">
    <source>
        <dbReference type="ARBA" id="ARBA00023136"/>
    </source>
</evidence>
<gene>
    <name evidence="10" type="primary">fliY</name>
    <name evidence="10" type="ORF">L7E55_13345</name>
</gene>
<feature type="domain" description="CheC-like protein" evidence="9">
    <location>
        <begin position="56"/>
        <end position="91"/>
    </location>
</feature>
<evidence type="ECO:0000256" key="1">
    <source>
        <dbReference type="ARBA" id="ARBA00004413"/>
    </source>
</evidence>
<dbReference type="AlphaFoldDB" id="A0A9X4JWK7"/>
<organism evidence="10 11">
    <name type="scientific">Pelotomaculum isophthalicicum JI</name>
    <dbReference type="NCBI Taxonomy" id="947010"/>
    <lineage>
        <taxon>Bacteria</taxon>
        <taxon>Bacillati</taxon>
        <taxon>Bacillota</taxon>
        <taxon>Clostridia</taxon>
        <taxon>Eubacteriales</taxon>
        <taxon>Desulfotomaculaceae</taxon>
        <taxon>Pelotomaculum</taxon>
    </lineage>
</organism>
<feature type="domain" description="CheC-like protein" evidence="9">
    <location>
        <begin position="156"/>
        <end position="189"/>
    </location>
</feature>
<evidence type="ECO:0000256" key="2">
    <source>
        <dbReference type="ARBA" id="ARBA00009226"/>
    </source>
</evidence>
<dbReference type="InterPro" id="IPR028976">
    <property type="entry name" value="CheC-like_sf"/>
</dbReference>
<evidence type="ECO:0000313" key="10">
    <source>
        <dbReference type="EMBL" id="MDF9409328.1"/>
    </source>
</evidence>
<dbReference type="Gene3D" id="2.30.330.10">
    <property type="entry name" value="SpoA-like"/>
    <property type="match status" value="1"/>
</dbReference>
<dbReference type="SUPFAM" id="SSF101801">
    <property type="entry name" value="Surface presentation of antigens (SPOA)"/>
    <property type="match status" value="1"/>
</dbReference>
<dbReference type="Pfam" id="PF04509">
    <property type="entry name" value="CheC"/>
    <property type="match status" value="2"/>
</dbReference>
<dbReference type="CDD" id="cd17907">
    <property type="entry name" value="FliY_FliN-Y"/>
    <property type="match status" value="1"/>
</dbReference>
<keyword evidence="10" id="KW-0282">Flagellum</keyword>
<dbReference type="PRINTS" id="PR00956">
    <property type="entry name" value="FLGMOTORFLIN"/>
</dbReference>
<dbReference type="InterPro" id="IPR051469">
    <property type="entry name" value="FliN/MopA/SpaO"/>
</dbReference>
<dbReference type="SUPFAM" id="SSF103039">
    <property type="entry name" value="CheC-like"/>
    <property type="match status" value="1"/>
</dbReference>
<evidence type="ECO:0000259" key="8">
    <source>
        <dbReference type="Pfam" id="PF01052"/>
    </source>
</evidence>
<name>A0A9X4JWK7_9FIRM</name>
<dbReference type="PANTHER" id="PTHR43484">
    <property type="match status" value="1"/>
</dbReference>
<accession>A0A9X4JWK7</accession>
<dbReference type="GO" id="GO:0016787">
    <property type="term" value="F:hydrolase activity"/>
    <property type="evidence" value="ECO:0007669"/>
    <property type="project" value="InterPro"/>
</dbReference>
<keyword evidence="3" id="KW-1003">Cell membrane</keyword>